<feature type="compositionally biased region" description="Polar residues" evidence="1">
    <location>
        <begin position="11"/>
        <end position="20"/>
    </location>
</feature>
<evidence type="ECO:0000256" key="1">
    <source>
        <dbReference type="SAM" id="MobiDB-lite"/>
    </source>
</evidence>
<proteinExistence type="predicted"/>
<gene>
    <name evidence="2" type="ORF">NPIL_249031</name>
</gene>
<evidence type="ECO:0000313" key="2">
    <source>
        <dbReference type="EMBL" id="GFU05629.1"/>
    </source>
</evidence>
<accession>A0A8X6UD80</accession>
<dbReference type="EMBL" id="BMAW01123940">
    <property type="protein sequence ID" value="GFU05629.1"/>
    <property type="molecule type" value="Genomic_DNA"/>
</dbReference>
<protein>
    <submittedName>
        <fullName evidence="2">Uncharacterized protein</fullName>
    </submittedName>
</protein>
<organism evidence="2 3">
    <name type="scientific">Nephila pilipes</name>
    <name type="common">Giant wood spider</name>
    <name type="synonym">Nephila maculata</name>
    <dbReference type="NCBI Taxonomy" id="299642"/>
    <lineage>
        <taxon>Eukaryota</taxon>
        <taxon>Metazoa</taxon>
        <taxon>Ecdysozoa</taxon>
        <taxon>Arthropoda</taxon>
        <taxon>Chelicerata</taxon>
        <taxon>Arachnida</taxon>
        <taxon>Araneae</taxon>
        <taxon>Araneomorphae</taxon>
        <taxon>Entelegynae</taxon>
        <taxon>Araneoidea</taxon>
        <taxon>Nephilidae</taxon>
        <taxon>Nephila</taxon>
    </lineage>
</organism>
<dbReference type="Proteomes" id="UP000887013">
    <property type="component" value="Unassembled WGS sequence"/>
</dbReference>
<dbReference type="AlphaFoldDB" id="A0A8X6UD80"/>
<keyword evidence="3" id="KW-1185">Reference proteome</keyword>
<comment type="caution">
    <text evidence="2">The sequence shown here is derived from an EMBL/GenBank/DDBJ whole genome shotgun (WGS) entry which is preliminary data.</text>
</comment>
<evidence type="ECO:0000313" key="3">
    <source>
        <dbReference type="Proteomes" id="UP000887013"/>
    </source>
</evidence>
<feature type="region of interest" description="Disordered" evidence="1">
    <location>
        <begin position="1"/>
        <end position="20"/>
    </location>
</feature>
<reference evidence="2" key="1">
    <citation type="submission" date="2020-08" db="EMBL/GenBank/DDBJ databases">
        <title>Multicomponent nature underlies the extraordinary mechanical properties of spider dragline silk.</title>
        <authorList>
            <person name="Kono N."/>
            <person name="Nakamura H."/>
            <person name="Mori M."/>
            <person name="Yoshida Y."/>
            <person name="Ohtoshi R."/>
            <person name="Malay A.D."/>
            <person name="Moran D.A.P."/>
            <person name="Tomita M."/>
            <person name="Numata K."/>
            <person name="Arakawa K."/>
        </authorList>
    </citation>
    <scope>NUCLEOTIDE SEQUENCE</scope>
</reference>
<name>A0A8X6UD80_NEPPI</name>
<sequence length="55" mass="5728">ASSVALDLGSGTHSGSLNAESSNYFSEDAQKRLSMGETQHETLLSLLSRAVGYPG</sequence>
<feature type="non-terminal residue" evidence="2">
    <location>
        <position position="1"/>
    </location>
</feature>